<accession>A0A5C6DMQ3</accession>
<dbReference type="PROSITE" id="PS51318">
    <property type="entry name" value="TAT"/>
    <property type="match status" value="1"/>
</dbReference>
<dbReference type="Pfam" id="PF19051">
    <property type="entry name" value="GFO_IDH_MocA_C2"/>
    <property type="match status" value="1"/>
</dbReference>
<dbReference type="GO" id="GO:0050112">
    <property type="term" value="F:inositol 2-dehydrogenase (NAD+) activity"/>
    <property type="evidence" value="ECO:0007669"/>
    <property type="project" value="UniProtKB-EC"/>
</dbReference>
<dbReference type="EMBL" id="SJPV01000005">
    <property type="protein sequence ID" value="TWU37137.1"/>
    <property type="molecule type" value="Genomic_DNA"/>
</dbReference>
<dbReference type="RefSeq" id="WP_146527388.1">
    <property type="nucleotide sequence ID" value="NZ_SJPV01000005.1"/>
</dbReference>
<dbReference type="SUPFAM" id="SSF51735">
    <property type="entry name" value="NAD(P)-binding Rossmann-fold domains"/>
    <property type="match status" value="1"/>
</dbReference>
<keyword evidence="3" id="KW-0560">Oxidoreductase</keyword>
<dbReference type="Gene3D" id="3.30.360.10">
    <property type="entry name" value="Dihydrodipicolinate Reductase, domain 2"/>
    <property type="match status" value="1"/>
</dbReference>
<dbReference type="Proteomes" id="UP000319143">
    <property type="component" value="Unassembled WGS sequence"/>
</dbReference>
<feature type="domain" description="Gfo/Idh/MocA-like oxidoreductase bacterial type C-terminal" evidence="2">
    <location>
        <begin position="201"/>
        <end position="257"/>
    </location>
</feature>
<dbReference type="PANTHER" id="PTHR43818">
    <property type="entry name" value="BCDNA.GH03377"/>
    <property type="match status" value="1"/>
</dbReference>
<dbReference type="OrthoDB" id="255433at2"/>
<organism evidence="3 4">
    <name type="scientific">Novipirellula artificiosorum</name>
    <dbReference type="NCBI Taxonomy" id="2528016"/>
    <lineage>
        <taxon>Bacteria</taxon>
        <taxon>Pseudomonadati</taxon>
        <taxon>Planctomycetota</taxon>
        <taxon>Planctomycetia</taxon>
        <taxon>Pirellulales</taxon>
        <taxon>Pirellulaceae</taxon>
        <taxon>Novipirellula</taxon>
    </lineage>
</organism>
<evidence type="ECO:0000259" key="2">
    <source>
        <dbReference type="Pfam" id="PF19051"/>
    </source>
</evidence>
<evidence type="ECO:0000259" key="1">
    <source>
        <dbReference type="Pfam" id="PF01408"/>
    </source>
</evidence>
<proteinExistence type="predicted"/>
<dbReference type="InterPro" id="IPR006311">
    <property type="entry name" value="TAT_signal"/>
</dbReference>
<feature type="domain" description="Gfo/Idh/MocA-like oxidoreductase N-terminal" evidence="1">
    <location>
        <begin position="39"/>
        <end position="151"/>
    </location>
</feature>
<reference evidence="3 4" key="1">
    <citation type="submission" date="2019-02" db="EMBL/GenBank/DDBJ databases">
        <title>Deep-cultivation of Planctomycetes and their phenomic and genomic characterization uncovers novel biology.</title>
        <authorList>
            <person name="Wiegand S."/>
            <person name="Jogler M."/>
            <person name="Boedeker C."/>
            <person name="Pinto D."/>
            <person name="Vollmers J."/>
            <person name="Rivas-Marin E."/>
            <person name="Kohn T."/>
            <person name="Peeters S.H."/>
            <person name="Heuer A."/>
            <person name="Rast P."/>
            <person name="Oberbeckmann S."/>
            <person name="Bunk B."/>
            <person name="Jeske O."/>
            <person name="Meyerdierks A."/>
            <person name="Storesund J.E."/>
            <person name="Kallscheuer N."/>
            <person name="Luecker S."/>
            <person name="Lage O.M."/>
            <person name="Pohl T."/>
            <person name="Merkel B.J."/>
            <person name="Hornburger P."/>
            <person name="Mueller R.-W."/>
            <person name="Bruemmer F."/>
            <person name="Labrenz M."/>
            <person name="Spormann A.M."/>
            <person name="Op Den Camp H."/>
            <person name="Overmann J."/>
            <person name="Amann R."/>
            <person name="Jetten M.S.M."/>
            <person name="Mascher T."/>
            <person name="Medema M.H."/>
            <person name="Devos D.P."/>
            <person name="Kaster A.-K."/>
            <person name="Ovreas L."/>
            <person name="Rohde M."/>
            <person name="Galperin M.Y."/>
            <person name="Jogler C."/>
        </authorList>
    </citation>
    <scope>NUCLEOTIDE SEQUENCE [LARGE SCALE GENOMIC DNA]</scope>
    <source>
        <strain evidence="3 4">Poly41</strain>
    </source>
</reference>
<dbReference type="Gene3D" id="3.40.50.720">
    <property type="entry name" value="NAD(P)-binding Rossmann-like Domain"/>
    <property type="match status" value="1"/>
</dbReference>
<dbReference type="EC" id="1.1.1.18" evidence="3"/>
<dbReference type="InterPro" id="IPR050463">
    <property type="entry name" value="Gfo/Idh/MocA_oxidrdct_glycsds"/>
</dbReference>
<dbReference type="AlphaFoldDB" id="A0A5C6DMQ3"/>
<sequence length="436" mass="48291">MSSSNHSRRSFLNTTAAIAGGYWLGSTPTVRAASPNEKLNVACIGVGGRGAANVKGVSGENIVAMCDVDEKKAGEGFQQFNAARKFQDFRIMLDKLDKQIDAVVISTPDHAHFHPARQAMLMGKHVYCEKPLAHSAWEIRELTKLAKKMDIATQLGNQRHANAGMARTVEAVRSGMIGEIKEVYCAIGGSRGMPDMPTEFPPVPSHLNWDLWQGPVKERPYSPDYCPYNWRFWWDYGTGETGNWGCHILDIPFWALQLKYPNRVDLDVIPSAKEIDPQRTPKSMKTRLDFPAEKGHRALSLHWWHGSMADVFKKHNTTSFGNTLFIGEKGTIAAGFDGYKAKLDDGSKPEAPAQTIAKSPGFYKEWIDACKGGPRSTCDFVDYSGPLAESVILANAAYRSGGGFDWNANAFEASGNDRVEQYLVPQFRQGWKVDPV</sequence>
<gene>
    <name evidence="3" type="primary">iolG_16</name>
    <name evidence="3" type="ORF">Poly41_32640</name>
</gene>
<protein>
    <submittedName>
        <fullName evidence="3">Inositol 2-dehydrogenase</fullName>
        <ecNumber evidence="3">1.1.1.18</ecNumber>
    </submittedName>
</protein>
<dbReference type="GO" id="GO:0000166">
    <property type="term" value="F:nucleotide binding"/>
    <property type="evidence" value="ECO:0007669"/>
    <property type="project" value="InterPro"/>
</dbReference>
<dbReference type="SUPFAM" id="SSF55347">
    <property type="entry name" value="Glyceraldehyde-3-phosphate dehydrogenase-like, C-terminal domain"/>
    <property type="match status" value="1"/>
</dbReference>
<dbReference type="InterPro" id="IPR036291">
    <property type="entry name" value="NAD(P)-bd_dom_sf"/>
</dbReference>
<evidence type="ECO:0000313" key="3">
    <source>
        <dbReference type="EMBL" id="TWU37137.1"/>
    </source>
</evidence>
<dbReference type="Pfam" id="PF01408">
    <property type="entry name" value="GFO_IDH_MocA"/>
    <property type="match status" value="1"/>
</dbReference>
<dbReference type="InterPro" id="IPR043906">
    <property type="entry name" value="Gfo/Idh/MocA_OxRdtase_bact_C"/>
</dbReference>
<dbReference type="InterPro" id="IPR000683">
    <property type="entry name" value="Gfo/Idh/MocA-like_OxRdtase_N"/>
</dbReference>
<keyword evidence="4" id="KW-1185">Reference proteome</keyword>
<comment type="caution">
    <text evidence="3">The sequence shown here is derived from an EMBL/GenBank/DDBJ whole genome shotgun (WGS) entry which is preliminary data.</text>
</comment>
<evidence type="ECO:0000313" key="4">
    <source>
        <dbReference type="Proteomes" id="UP000319143"/>
    </source>
</evidence>
<name>A0A5C6DMQ3_9BACT</name>
<dbReference type="PANTHER" id="PTHR43818:SF10">
    <property type="entry name" value="NADH-DEPENDENT DEHYDROGENASE-RELATED"/>
    <property type="match status" value="1"/>
</dbReference>